<dbReference type="Pfam" id="PF00483">
    <property type="entry name" value="NTP_transferase"/>
    <property type="match status" value="1"/>
</dbReference>
<accession>A0A932MNA9</accession>
<dbReference type="InterPro" id="IPR005835">
    <property type="entry name" value="NTP_transferase_dom"/>
</dbReference>
<dbReference type="EMBL" id="JACPUR010000031">
    <property type="protein sequence ID" value="MBI3128530.1"/>
    <property type="molecule type" value="Genomic_DNA"/>
</dbReference>
<dbReference type="Proteomes" id="UP000782312">
    <property type="component" value="Unassembled WGS sequence"/>
</dbReference>
<dbReference type="GO" id="GO:0009298">
    <property type="term" value="P:GDP-mannose biosynthetic process"/>
    <property type="evidence" value="ECO:0007669"/>
    <property type="project" value="TreeGrafter"/>
</dbReference>
<dbReference type="InterPro" id="IPR029044">
    <property type="entry name" value="Nucleotide-diphossugar_trans"/>
</dbReference>
<evidence type="ECO:0000259" key="1">
    <source>
        <dbReference type="Pfam" id="PF00483"/>
    </source>
</evidence>
<dbReference type="Gene3D" id="3.90.550.10">
    <property type="entry name" value="Spore Coat Polysaccharide Biosynthesis Protein SpsA, Chain A"/>
    <property type="match status" value="1"/>
</dbReference>
<reference evidence="2" key="1">
    <citation type="submission" date="2020-07" db="EMBL/GenBank/DDBJ databases">
        <title>Huge and variable diversity of episymbiotic CPR bacteria and DPANN archaea in groundwater ecosystems.</title>
        <authorList>
            <person name="He C.Y."/>
            <person name="Keren R."/>
            <person name="Whittaker M."/>
            <person name="Farag I.F."/>
            <person name="Doudna J."/>
            <person name="Cate J.H.D."/>
            <person name="Banfield J.F."/>
        </authorList>
    </citation>
    <scope>NUCLEOTIDE SEQUENCE</scope>
    <source>
        <strain evidence="2">NC_groundwater_763_Ag_S-0.2um_68_21</strain>
    </source>
</reference>
<proteinExistence type="predicted"/>
<dbReference type="SUPFAM" id="SSF53448">
    <property type="entry name" value="Nucleotide-diphospho-sugar transferases"/>
    <property type="match status" value="1"/>
</dbReference>
<dbReference type="AlphaFoldDB" id="A0A932MNA9"/>
<organism evidence="2 3">
    <name type="scientific">Tectimicrobiota bacterium</name>
    <dbReference type="NCBI Taxonomy" id="2528274"/>
    <lineage>
        <taxon>Bacteria</taxon>
        <taxon>Pseudomonadati</taxon>
        <taxon>Nitrospinota/Tectimicrobiota group</taxon>
        <taxon>Candidatus Tectimicrobiota</taxon>
    </lineage>
</organism>
<evidence type="ECO:0000313" key="2">
    <source>
        <dbReference type="EMBL" id="MBI3128530.1"/>
    </source>
</evidence>
<feature type="domain" description="Nucleotidyl transferase" evidence="1">
    <location>
        <begin position="28"/>
        <end position="308"/>
    </location>
</feature>
<sequence>MSNLMEESAGLQQSEMLCASESESTWSVLLAGGNGSRLSTLTRRFHSDARPKQFATLIGTRSMLQHTYERALWHSPPERILAVITEGQQRWAFSQLPDVPTRNFIVQPQNRDTGPAICLAVAHVMGIEPQASVVIFPTDHFIYPEKSLRENIDRVLPLLNGYITMSAVLLGAQPSGPSTGLGWIQRGKEVRAEGPPRLCQVDRFIEKPRLEIAKRLYQDGALWNTFILAGKASRLWYLLWKRMPETMACVSAYSKEVRQDGWNSRLADLFADVVPFNFSTQVLQREPRELLVTPLEGVTWNDWGTVEGVRDTLEVMGWQDRIPERVFEGGTLVSAAAGRTFA</sequence>
<name>A0A932MNA9_UNCTE</name>
<dbReference type="InterPro" id="IPR051161">
    <property type="entry name" value="Mannose-6P_isomerase_type2"/>
</dbReference>
<keyword evidence="2" id="KW-0808">Transferase</keyword>
<comment type="caution">
    <text evidence="2">The sequence shown here is derived from an EMBL/GenBank/DDBJ whole genome shotgun (WGS) entry which is preliminary data.</text>
</comment>
<dbReference type="GO" id="GO:0004475">
    <property type="term" value="F:mannose-1-phosphate guanylyltransferase (GTP) activity"/>
    <property type="evidence" value="ECO:0007669"/>
    <property type="project" value="TreeGrafter"/>
</dbReference>
<dbReference type="PANTHER" id="PTHR46390">
    <property type="entry name" value="MANNOSE-1-PHOSPHATE GUANYLYLTRANSFERASE"/>
    <property type="match status" value="1"/>
</dbReference>
<protein>
    <submittedName>
        <fullName evidence="2">NTP transferase domain-containing protein</fullName>
    </submittedName>
</protein>
<dbReference type="PANTHER" id="PTHR46390:SF1">
    <property type="entry name" value="MANNOSE-1-PHOSPHATE GUANYLYLTRANSFERASE"/>
    <property type="match status" value="1"/>
</dbReference>
<evidence type="ECO:0000313" key="3">
    <source>
        <dbReference type="Proteomes" id="UP000782312"/>
    </source>
</evidence>
<gene>
    <name evidence="2" type="ORF">HYZ11_13075</name>
</gene>